<feature type="repeat" description="ANK" evidence="3">
    <location>
        <begin position="205"/>
        <end position="233"/>
    </location>
</feature>
<evidence type="ECO:0000256" key="1">
    <source>
        <dbReference type="ARBA" id="ARBA00022737"/>
    </source>
</evidence>
<reference evidence="5 6" key="1">
    <citation type="journal article" date="2017" name="BMC Genomics">
        <title>Genomic characterization of two novel pathogenic avipoxviruses isolated from pacific shearwaters (Ardenna spp.).</title>
        <authorList>
            <person name="Sarker S."/>
            <person name="Das S."/>
            <person name="Lavers J.L."/>
            <person name="Hutton I."/>
            <person name="Helbig K."/>
            <person name="Imbery J."/>
            <person name="Upton C."/>
            <person name="Raidal S.R."/>
        </authorList>
    </citation>
    <scope>NUCLEOTIDE SEQUENCE [LARGE SCALE GENOMIC DNA]</scope>
    <source>
        <strain evidence="5 6">SWPV-1</strain>
    </source>
</reference>
<dbReference type="SMART" id="SM00248">
    <property type="entry name" value="ANK"/>
    <property type="match status" value="7"/>
</dbReference>
<dbReference type="InterPro" id="IPR036770">
    <property type="entry name" value="Ankyrin_rpt-contain_sf"/>
</dbReference>
<dbReference type="InterPro" id="IPR002110">
    <property type="entry name" value="Ankyrin_rpt"/>
</dbReference>
<dbReference type="GO" id="GO:0016567">
    <property type="term" value="P:protein ubiquitination"/>
    <property type="evidence" value="ECO:0007669"/>
    <property type="project" value="TreeGrafter"/>
</dbReference>
<name>A0A1V0S878_CNPV</name>
<dbReference type="InterPro" id="IPR018272">
    <property type="entry name" value="PRANC_domain"/>
</dbReference>
<dbReference type="SUPFAM" id="SSF48403">
    <property type="entry name" value="Ankyrin repeat"/>
    <property type="match status" value="1"/>
</dbReference>
<keyword evidence="1" id="KW-0677">Repeat</keyword>
<sequence>MLFEAIKNNDNNKVIELIRYYNIDVNKIEDDIYLSPLHYAVEYGNKDIVVSVLEHGGDVNLHVGDIQSPIHVAINKGNIDMVKLLIENGADVDICCECEHHGTPLQNSIINNNYDITELLLTSGADTHDCYTSYYPLMTAIRLENIAIVKLLIRYKVNVDKMEHGDGYPINLAVRYGNIDIVKELLKYGANPNTSYEHCSCLRIPLHQAIYYNKVEIVKLLIAYGANVNSIDYNGNTPMHLAVNERQIDIVKILLDAWADITVVNELTVTCFAGCYSSTCPKKIIEMLISRTVLYKYTNAAISIKGLLFNWLTIESDDYCNNYKIKCEKEILKMLNVKIDNKCLLDVCLGKVNYKCLIRYIINNEDFCINEYSIYRELLEKNILAAKERDILIQNSLSGMESCLENNRWHTLPVELKHMILCYLSNDDLRIIVDNIYQ</sequence>
<gene>
    <name evidence="5" type="primary">SWPV1-272</name>
</gene>
<feature type="repeat" description="ANK" evidence="3">
    <location>
        <begin position="234"/>
        <end position="266"/>
    </location>
</feature>
<protein>
    <submittedName>
        <fullName evidence="5">SWPV1-272</fullName>
    </submittedName>
</protein>
<organism evidence="5 6">
    <name type="scientific">Shearwaterpox virus</name>
    <dbReference type="NCBI Taxonomy" id="1974596"/>
    <lineage>
        <taxon>Viruses</taxon>
        <taxon>Varidnaviria</taxon>
        <taxon>Bamfordvirae</taxon>
        <taxon>Nucleocytoviricota</taxon>
        <taxon>Pokkesviricetes</taxon>
        <taxon>Chitovirales</taxon>
        <taxon>Poxviridae</taxon>
        <taxon>Chordopoxvirinae</taxon>
        <taxon>Avipoxvirus</taxon>
        <taxon>Avipoxvirus canarypox</taxon>
        <taxon>Canarypox virus</taxon>
    </lineage>
</organism>
<feature type="repeat" description="ANK" evidence="3">
    <location>
        <begin position="165"/>
        <end position="197"/>
    </location>
</feature>
<keyword evidence="2 3" id="KW-0040">ANK repeat</keyword>
<evidence type="ECO:0000256" key="3">
    <source>
        <dbReference type="PROSITE-ProRule" id="PRU00023"/>
    </source>
</evidence>
<evidence type="ECO:0000259" key="4">
    <source>
        <dbReference type="Pfam" id="PF09372"/>
    </source>
</evidence>
<dbReference type="Proteomes" id="UP000315116">
    <property type="component" value="Segment"/>
</dbReference>
<dbReference type="Pfam" id="PF09372">
    <property type="entry name" value="PRANC"/>
    <property type="match status" value="1"/>
</dbReference>
<dbReference type="GO" id="GO:0045732">
    <property type="term" value="P:positive regulation of protein catabolic process"/>
    <property type="evidence" value="ECO:0007669"/>
    <property type="project" value="TreeGrafter"/>
</dbReference>
<evidence type="ECO:0000313" key="5">
    <source>
        <dbReference type="EMBL" id="ARF02831.1"/>
    </source>
</evidence>
<dbReference type="PROSITE" id="PS50297">
    <property type="entry name" value="ANK_REP_REGION"/>
    <property type="match status" value="5"/>
</dbReference>
<dbReference type="PRINTS" id="PR01415">
    <property type="entry name" value="ANKYRIN"/>
</dbReference>
<dbReference type="Gene3D" id="1.25.40.20">
    <property type="entry name" value="Ankyrin repeat-containing domain"/>
    <property type="match status" value="2"/>
</dbReference>
<dbReference type="PROSITE" id="PS50088">
    <property type="entry name" value="ANK_REPEAT"/>
    <property type="match status" value="5"/>
</dbReference>
<evidence type="ECO:0000256" key="2">
    <source>
        <dbReference type="ARBA" id="ARBA00023043"/>
    </source>
</evidence>
<dbReference type="EMBL" id="KX857216">
    <property type="protein sequence ID" value="ARF02831.1"/>
    <property type="molecule type" value="Genomic_DNA"/>
</dbReference>
<evidence type="ECO:0000313" key="6">
    <source>
        <dbReference type="Proteomes" id="UP000315116"/>
    </source>
</evidence>
<dbReference type="Pfam" id="PF12796">
    <property type="entry name" value="Ank_2"/>
    <property type="match status" value="2"/>
</dbReference>
<dbReference type="PANTHER" id="PTHR24136:SF15">
    <property type="entry name" value="ANK_REP_REGION DOMAIN-CONTAINING PROTEIN"/>
    <property type="match status" value="1"/>
</dbReference>
<feature type="repeat" description="ANK" evidence="3">
    <location>
        <begin position="35"/>
        <end position="64"/>
    </location>
</feature>
<proteinExistence type="predicted"/>
<dbReference type="PANTHER" id="PTHR24136">
    <property type="entry name" value="SOWAH (DROSOPHILA) HOMOLOG"/>
    <property type="match status" value="1"/>
</dbReference>
<dbReference type="InterPro" id="IPR051573">
    <property type="entry name" value="Ankyrin-SOCS_box_domain"/>
</dbReference>
<accession>A0A1V0S878</accession>
<feature type="repeat" description="ANK" evidence="3">
    <location>
        <begin position="65"/>
        <end position="97"/>
    </location>
</feature>
<feature type="domain" description="PRANC" evidence="4">
    <location>
        <begin position="340"/>
        <end position="433"/>
    </location>
</feature>